<name>A0A0F9H0X2_9ZZZZ</name>
<protein>
    <submittedName>
        <fullName evidence="1">Uncharacterized protein</fullName>
    </submittedName>
</protein>
<dbReference type="EMBL" id="LAZR01024405">
    <property type="protein sequence ID" value="KKL75245.1"/>
    <property type="molecule type" value="Genomic_DNA"/>
</dbReference>
<sequence>MTTYTKTGDVLLAAFSEMLNDLFTSTTTAGGNAGGTTLEDDRFKHFPKDTLKGRWIRITHDSDSSEHEVRQVTANDLSTVTVDYAFTATIATAKTYEMHKWEPRLKFAALDTARLDGFPAVALQVFDE</sequence>
<gene>
    <name evidence="1" type="ORF">LCGC14_2056850</name>
</gene>
<reference evidence="1" key="1">
    <citation type="journal article" date="2015" name="Nature">
        <title>Complex archaea that bridge the gap between prokaryotes and eukaryotes.</title>
        <authorList>
            <person name="Spang A."/>
            <person name="Saw J.H."/>
            <person name="Jorgensen S.L."/>
            <person name="Zaremba-Niedzwiedzka K."/>
            <person name="Martijn J."/>
            <person name="Lind A.E."/>
            <person name="van Eijk R."/>
            <person name="Schleper C."/>
            <person name="Guy L."/>
            <person name="Ettema T.J."/>
        </authorList>
    </citation>
    <scope>NUCLEOTIDE SEQUENCE</scope>
</reference>
<proteinExistence type="predicted"/>
<comment type="caution">
    <text evidence="1">The sequence shown here is derived from an EMBL/GenBank/DDBJ whole genome shotgun (WGS) entry which is preliminary data.</text>
</comment>
<dbReference type="AlphaFoldDB" id="A0A0F9H0X2"/>
<accession>A0A0F9H0X2</accession>
<organism evidence="1">
    <name type="scientific">marine sediment metagenome</name>
    <dbReference type="NCBI Taxonomy" id="412755"/>
    <lineage>
        <taxon>unclassified sequences</taxon>
        <taxon>metagenomes</taxon>
        <taxon>ecological metagenomes</taxon>
    </lineage>
</organism>
<evidence type="ECO:0000313" key="1">
    <source>
        <dbReference type="EMBL" id="KKL75245.1"/>
    </source>
</evidence>
<feature type="non-terminal residue" evidence="1">
    <location>
        <position position="128"/>
    </location>
</feature>